<feature type="compositionally biased region" description="Low complexity" evidence="15">
    <location>
        <begin position="1266"/>
        <end position="1275"/>
    </location>
</feature>
<dbReference type="PANTHER" id="PTHR14885">
    <property type="entry name" value="CILIA- AND FLAGELLA-ASSOCIATED PROTEIN 43-RELATED"/>
    <property type="match status" value="1"/>
</dbReference>
<keyword evidence="2" id="KW-0963">Cytoplasm</keyword>
<feature type="region of interest" description="Disordered" evidence="15">
    <location>
        <begin position="1251"/>
        <end position="1280"/>
    </location>
</feature>
<feature type="compositionally biased region" description="Basic and acidic residues" evidence="15">
    <location>
        <begin position="666"/>
        <end position="677"/>
    </location>
</feature>
<feature type="region of interest" description="Disordered" evidence="15">
    <location>
        <begin position="851"/>
        <end position="872"/>
    </location>
</feature>
<evidence type="ECO:0000256" key="6">
    <source>
        <dbReference type="ARBA" id="ARBA00023054"/>
    </source>
</evidence>
<dbReference type="Pfam" id="PF00400">
    <property type="entry name" value="WD40"/>
    <property type="match status" value="1"/>
</dbReference>
<reference evidence="17" key="2">
    <citation type="submission" date="2025-08" db="UniProtKB">
        <authorList>
            <consortium name="Ensembl"/>
        </authorList>
    </citation>
    <scope>IDENTIFICATION</scope>
</reference>
<keyword evidence="7" id="KW-0969">Cilium</keyword>
<keyword evidence="9" id="KW-0966">Cell projection</keyword>
<dbReference type="Pfam" id="PF23409">
    <property type="entry name" value="Beta-prop_EML"/>
    <property type="match status" value="1"/>
</dbReference>
<evidence type="ECO:0000256" key="3">
    <source>
        <dbReference type="ARBA" id="ARBA00022574"/>
    </source>
</evidence>
<dbReference type="Proteomes" id="UP001501940">
    <property type="component" value="Chromosome 7"/>
</dbReference>
<evidence type="ECO:0000259" key="16">
    <source>
        <dbReference type="Pfam" id="PF23409"/>
    </source>
</evidence>
<feature type="coiled-coil region" evidence="14">
    <location>
        <begin position="1738"/>
        <end position="1765"/>
    </location>
</feature>
<dbReference type="FunFam" id="2.130.10.10:FF:000401">
    <property type="entry name" value="Cilia- and flagella-associated protein 44"/>
    <property type="match status" value="1"/>
</dbReference>
<accession>A0AAQ6A7B1</accession>
<feature type="repeat" description="WD" evidence="13">
    <location>
        <begin position="540"/>
        <end position="574"/>
    </location>
</feature>
<keyword evidence="6 14" id="KW-0175">Coiled coil</keyword>
<dbReference type="PANTHER" id="PTHR14885:SF3">
    <property type="entry name" value="CILIA- AND FLAGELLA-ASSOCIATED PROTEIN 44"/>
    <property type="match status" value="1"/>
</dbReference>
<feature type="coiled-coil region" evidence="14">
    <location>
        <begin position="1586"/>
        <end position="1641"/>
    </location>
</feature>
<dbReference type="Gene3D" id="2.130.10.10">
    <property type="entry name" value="YVTN repeat-like/Quinoprotein amine dehydrogenase"/>
    <property type="match status" value="3"/>
</dbReference>
<feature type="region of interest" description="Disordered" evidence="15">
    <location>
        <begin position="1010"/>
        <end position="1081"/>
    </location>
</feature>
<feature type="coiled-coil region" evidence="14">
    <location>
        <begin position="1128"/>
        <end position="1155"/>
    </location>
</feature>
<evidence type="ECO:0000313" key="18">
    <source>
        <dbReference type="Proteomes" id="UP001501940"/>
    </source>
</evidence>
<evidence type="ECO:0000256" key="4">
    <source>
        <dbReference type="ARBA" id="ARBA00022737"/>
    </source>
</evidence>
<organism evidence="17 18">
    <name type="scientific">Amphiprion ocellaris</name>
    <name type="common">Clown anemonefish</name>
    <dbReference type="NCBI Taxonomy" id="80972"/>
    <lineage>
        <taxon>Eukaryota</taxon>
        <taxon>Metazoa</taxon>
        <taxon>Chordata</taxon>
        <taxon>Craniata</taxon>
        <taxon>Vertebrata</taxon>
        <taxon>Euteleostomi</taxon>
        <taxon>Actinopterygii</taxon>
        <taxon>Neopterygii</taxon>
        <taxon>Teleostei</taxon>
        <taxon>Neoteleostei</taxon>
        <taxon>Acanthomorphata</taxon>
        <taxon>Ovalentaria</taxon>
        <taxon>Pomacentridae</taxon>
        <taxon>Amphiprion</taxon>
    </lineage>
</organism>
<comment type="function">
    <text evidence="10">Flagellar protein involved in sperm flagellum axoneme organization and function.</text>
</comment>
<evidence type="ECO:0000256" key="1">
    <source>
        <dbReference type="ARBA" id="ARBA00004611"/>
    </source>
</evidence>
<evidence type="ECO:0000256" key="7">
    <source>
        <dbReference type="ARBA" id="ARBA00023069"/>
    </source>
</evidence>
<keyword evidence="3 13" id="KW-0853">WD repeat</keyword>
<comment type="subcellular location">
    <subcellularLocation>
        <location evidence="1">Cytoplasm</location>
        <location evidence="1">Cytoskeleton</location>
        <location evidence="1">Flagellum axoneme</location>
    </subcellularLocation>
</comment>
<evidence type="ECO:0000256" key="10">
    <source>
        <dbReference type="ARBA" id="ARBA00055223"/>
    </source>
</evidence>
<comment type="similarity">
    <text evidence="11">Belongs to the CFAP44 family.</text>
</comment>
<evidence type="ECO:0000256" key="5">
    <source>
        <dbReference type="ARBA" id="ARBA00022846"/>
    </source>
</evidence>
<dbReference type="GeneTree" id="ENSGT00940000161555"/>
<feature type="region of interest" description="Disordered" evidence="15">
    <location>
        <begin position="43"/>
        <end position="71"/>
    </location>
</feature>
<evidence type="ECO:0000256" key="14">
    <source>
        <dbReference type="SAM" id="Coils"/>
    </source>
</evidence>
<proteinExistence type="inferred from homology"/>
<evidence type="ECO:0000256" key="15">
    <source>
        <dbReference type="SAM" id="MobiDB-lite"/>
    </source>
</evidence>
<gene>
    <name evidence="17" type="primary">SORT1</name>
</gene>
<evidence type="ECO:0000256" key="11">
    <source>
        <dbReference type="ARBA" id="ARBA00060934"/>
    </source>
</evidence>
<evidence type="ECO:0000256" key="8">
    <source>
        <dbReference type="ARBA" id="ARBA00023212"/>
    </source>
</evidence>
<feature type="compositionally biased region" description="Polar residues" evidence="15">
    <location>
        <begin position="43"/>
        <end position="52"/>
    </location>
</feature>
<evidence type="ECO:0000256" key="13">
    <source>
        <dbReference type="PROSITE-ProRule" id="PRU00221"/>
    </source>
</evidence>
<feature type="compositionally biased region" description="Acidic residues" evidence="15">
    <location>
        <begin position="680"/>
        <end position="693"/>
    </location>
</feature>
<evidence type="ECO:0000256" key="9">
    <source>
        <dbReference type="ARBA" id="ARBA00023273"/>
    </source>
</evidence>
<evidence type="ECO:0000256" key="2">
    <source>
        <dbReference type="ARBA" id="ARBA00022490"/>
    </source>
</evidence>
<dbReference type="GO" id="GO:0060285">
    <property type="term" value="P:cilium-dependent cell motility"/>
    <property type="evidence" value="ECO:0007669"/>
    <property type="project" value="UniProtKB-ARBA"/>
</dbReference>
<keyword evidence="18" id="KW-1185">Reference proteome</keyword>
<feature type="compositionally biased region" description="Basic and acidic residues" evidence="15">
    <location>
        <begin position="1251"/>
        <end position="1265"/>
    </location>
</feature>
<keyword evidence="4" id="KW-0677">Repeat</keyword>
<feature type="region of interest" description="Disordered" evidence="15">
    <location>
        <begin position="666"/>
        <end position="697"/>
    </location>
</feature>
<dbReference type="PROSITE" id="PS50082">
    <property type="entry name" value="WD_REPEATS_2"/>
    <property type="match status" value="1"/>
</dbReference>
<dbReference type="InterPro" id="IPR036322">
    <property type="entry name" value="WD40_repeat_dom_sf"/>
</dbReference>
<dbReference type="SMART" id="SM00320">
    <property type="entry name" value="WD40"/>
    <property type="match status" value="7"/>
</dbReference>
<evidence type="ECO:0000256" key="12">
    <source>
        <dbReference type="ARBA" id="ARBA00074727"/>
    </source>
</evidence>
<dbReference type="SUPFAM" id="SSF50978">
    <property type="entry name" value="WD40 repeat-like"/>
    <property type="match status" value="2"/>
</dbReference>
<keyword evidence="8" id="KW-0206">Cytoskeleton</keyword>
<feature type="compositionally biased region" description="Acidic residues" evidence="15">
    <location>
        <begin position="1442"/>
        <end position="1464"/>
    </location>
</feature>
<keyword evidence="5" id="KW-0282">Flagellum</keyword>
<feature type="domain" description="EML-like first beta-propeller" evidence="16">
    <location>
        <begin position="155"/>
        <end position="365"/>
    </location>
</feature>
<feature type="compositionally biased region" description="Basic and acidic residues" evidence="15">
    <location>
        <begin position="1061"/>
        <end position="1081"/>
    </location>
</feature>
<dbReference type="InterPro" id="IPR015943">
    <property type="entry name" value="WD40/YVTN_repeat-like_dom_sf"/>
</dbReference>
<feature type="region of interest" description="Disordered" evidence="15">
    <location>
        <begin position="1437"/>
        <end position="1476"/>
    </location>
</feature>
<dbReference type="InterPro" id="IPR001680">
    <property type="entry name" value="WD40_rpt"/>
</dbReference>
<evidence type="ECO:0000313" key="17">
    <source>
        <dbReference type="Ensembl" id="ENSAOCP00000072942.1"/>
    </source>
</evidence>
<reference evidence="17" key="3">
    <citation type="submission" date="2025-09" db="UniProtKB">
        <authorList>
            <consortium name="Ensembl"/>
        </authorList>
    </citation>
    <scope>IDENTIFICATION</scope>
</reference>
<sequence>MLAYCQFGEIAATFHYSCKSFILQISRQKKFILAAEMAEENSAVSEETTSQGNTGGCEDAVRQEDDDGKSKKQLPADVYYEYEELYSRPFVTRDSEIPEDLLHFSHSFCYDSGRRSNLQVLDDKTLIFVAGNLLVLLDISTKEQRYLRSCSGGGIGSIAVYPSKEYFAAAEKGNQPNIIVCEYPSLRPYRILRGGTERGYSFAEFKQDGSLLASVGNAPDYMLTLWDWRQEKVMLSCKAVSQEVYRVCFSSYNPELLTSSGSGHIKFWKIDSTFTGVKLQGCMGNFGLTAATNIEGFMELPTGKVVSGTDWGNLLLWDRSDIKVEICKKNGQTCHTGTVQPFALEDGLLLTFGSDGVIRGWDYELISGADNDTDSGRFEMEPLNEMVIGRNICISSMVKSSLSDSFLWFAQDSNGTIWKLDLSFSNKAPDPVCLFSFHHGPIQGLDVSKTSYLMATIALDYSVKIFDFLEKRELKTFTLKNNATTLSWAPLSVNESGCLLLIGFEDGVVRVLELYNPRRLHMLSEHSPKDDAGLRLKQAFKPHNAAVTAVAYERNGKILATGSVDCTVFFFTVEEKYNPIGFVHVPGAVQALEWSPHSHPDNRLLILCQNGHVVEVQCPDPEAREPPKTFHLSELPRRSFRFMSIKSRIKREEEIIKRQVIKEERKKEKEERLKESQQTDTEEEEEEEEEEELSPLYIPDSPSPLYCGFYSWPGQFWLSMGGFDSGFLYHCKFSAEQDEDPEKGQDVPFDFLPVQNTDDDPIRAVTFSSDRLLMLCGMHSGSIRVYPLQPGDDNITSMQAYWTLSLHDNEYGHLRHIRCSHDDHFVLTAGDDGNIFSFSLLPPEELQKRLSSKKAKVPSPREGLENEPLPLDIEDPTAYSIESAKQNLQKNRLRQEAVLKRQEKQKKLAGLQKKYEQVLKVNQSLPEHVRLKPEELQLDSHFYEHVERMKAERVMEVRKQLAWEQERCSIAFNKLQDWFKESPEDNVVTVVAIRTDHRVSTYHLPVLTSPSAQHITPSLPDGDREDAAPKHSKHKAKPATDSSEDEEEKKLHPRDSRKRVKLGDRQEGRLQRAAKKAEQARAKIEKRKQEWAQLYAEKPDENYEDPRDVQVIREAKENLKLNSDVTVVINLKVIAERKREELAALQENFREKQTEVNRRIVALRDSKVRLVSWLHTQAQQLQKVQLHLANHLHHSPPTLPSILPEETPEKWLQYKLTALEQYRVLWEQSCKDRENVCLSSREVTSLLEQMKKEMEKEEEKEEQERTSSPCVSSVTTEEETAVGEVAELSELEVELQREEEIRLLYEQESLLKKMENSVSQFDMELLLLRQQKVHLDFQLKLADLHQLTLFQEMLLLKQFEKREGILQEKFNRCIKEENSITSALEECKEQLELKRTQIVKLQAKQKTLYAAFQDLLIENEKLQKFLTRVFKKNIKPAREKKEEEEDSDEDDDWDDDDDDDDYSSTEDGGAAVDINVCPPGCNPEVFDYTMNLRECRQNLEESLAEERKNVQTLRIQCDTLVKKETPAKSSRKAAEKDLEQISKEIQEAMNTLDVVVPLRLKQIQFATNDLVPSDLSEALVLDSMQMNKLQEHIKQLEVEKKQQNDLYRQAKQQYARLNRSLKDKDVEITELEEKCKELMMTKFGRLIDLDALQMQTGNRKLEELKQEKFLKEVEYDKEISKWDAKVDEAHDGLCEVTKYNTELLHSITSLNEEKIRLEHKLATRQTELCRPRRHVHSRHETQEDIRRLEETVKRQSQQQRALRREIDLLSCKGGHLLPPTKAQLLCHTGKQAQGHPFNPPKM</sequence>
<dbReference type="InterPro" id="IPR055439">
    <property type="entry name" value="Beta-prop_EML_1st"/>
</dbReference>
<protein>
    <recommendedName>
        <fullName evidence="12">Cilia- and flagella-associated protein 44</fullName>
    </recommendedName>
</protein>
<feature type="coiled-coil region" evidence="14">
    <location>
        <begin position="885"/>
        <end position="921"/>
    </location>
</feature>
<reference evidence="17 18" key="1">
    <citation type="submission" date="2022-01" db="EMBL/GenBank/DDBJ databases">
        <title>A chromosome-scale genome assembly of the false clownfish, Amphiprion ocellaris.</title>
        <authorList>
            <person name="Ryu T."/>
        </authorList>
    </citation>
    <scope>NUCLEOTIDE SEQUENCE [LARGE SCALE GENOMIC DNA]</scope>
</reference>
<feature type="coiled-coil region" evidence="14">
    <location>
        <begin position="1496"/>
        <end position="1551"/>
    </location>
</feature>
<name>A0AAQ6A7B1_AMPOC</name>
<dbReference type="GO" id="GO:0003341">
    <property type="term" value="P:cilium movement"/>
    <property type="evidence" value="ECO:0007669"/>
    <property type="project" value="UniProtKB-ARBA"/>
</dbReference>
<dbReference type="Ensembl" id="ENSAOCT00000049211.1">
    <property type="protein sequence ID" value="ENSAOCP00000072942.1"/>
    <property type="gene ID" value="ENSAOCG00000025033.1"/>
</dbReference>